<reference evidence="4" key="1">
    <citation type="submission" date="2021-02" db="EMBL/GenBank/DDBJ databases">
        <authorList>
            <person name="Dougan E. K."/>
            <person name="Rhodes N."/>
            <person name="Thang M."/>
            <person name="Chan C."/>
        </authorList>
    </citation>
    <scope>NUCLEOTIDE SEQUENCE</scope>
</reference>
<evidence type="ECO:0000256" key="3">
    <source>
        <dbReference type="ARBA" id="ARBA00023004"/>
    </source>
</evidence>
<dbReference type="OrthoDB" id="409335at2759"/>
<dbReference type="Gene3D" id="1.20.120.50">
    <property type="entry name" value="Hemerythrin-like"/>
    <property type="match status" value="1"/>
</dbReference>
<protein>
    <recommendedName>
        <fullName evidence="6">Hemerythrin-like domain-containing protein</fullName>
    </recommendedName>
</protein>
<sequence length="121" mass="13984">MDQQHQDLWSAVVALKESSRWVEELGGVIDAVEAHFRAEEALFDKYQIPNVITHRTEHKRFLATLRKKHSELSAKHEAKEDLSAELDDVVKSSTKWLKIHANAYDEPQYGTFFKDGEYIGK</sequence>
<dbReference type="InterPro" id="IPR050669">
    <property type="entry name" value="Hemerythrin"/>
</dbReference>
<accession>A0A812H8T0</accession>
<keyword evidence="5" id="KW-1185">Reference proteome</keyword>
<gene>
    <name evidence="4" type="ORF">SNAT2548_LOCUS1442</name>
</gene>
<evidence type="ECO:0000313" key="4">
    <source>
        <dbReference type="EMBL" id="CAE6947326.1"/>
    </source>
</evidence>
<comment type="similarity">
    <text evidence="1">Belongs to the hemerythrin family.</text>
</comment>
<dbReference type="PANTHER" id="PTHR37164:SF1">
    <property type="entry name" value="BACTERIOHEMERYTHRIN"/>
    <property type="match status" value="1"/>
</dbReference>
<name>A0A812H8T0_9DINO</name>
<evidence type="ECO:0000256" key="2">
    <source>
        <dbReference type="ARBA" id="ARBA00022723"/>
    </source>
</evidence>
<dbReference type="Proteomes" id="UP000604046">
    <property type="component" value="Unassembled WGS sequence"/>
</dbReference>
<dbReference type="SUPFAM" id="SSF47188">
    <property type="entry name" value="Hemerythrin-like"/>
    <property type="match status" value="1"/>
</dbReference>
<proteinExistence type="inferred from homology"/>
<dbReference type="InterPro" id="IPR035938">
    <property type="entry name" value="Hemerythrin-like_sf"/>
</dbReference>
<evidence type="ECO:0000313" key="5">
    <source>
        <dbReference type="Proteomes" id="UP000604046"/>
    </source>
</evidence>
<evidence type="ECO:0008006" key="6">
    <source>
        <dbReference type="Google" id="ProtNLM"/>
    </source>
</evidence>
<comment type="caution">
    <text evidence="4">The sequence shown here is derived from an EMBL/GenBank/DDBJ whole genome shotgun (WGS) entry which is preliminary data.</text>
</comment>
<keyword evidence="3" id="KW-0408">Iron</keyword>
<dbReference type="PANTHER" id="PTHR37164">
    <property type="entry name" value="BACTERIOHEMERYTHRIN"/>
    <property type="match status" value="1"/>
</dbReference>
<dbReference type="GO" id="GO:0046872">
    <property type="term" value="F:metal ion binding"/>
    <property type="evidence" value="ECO:0007669"/>
    <property type="project" value="UniProtKB-KW"/>
</dbReference>
<evidence type="ECO:0000256" key="1">
    <source>
        <dbReference type="ARBA" id="ARBA00010587"/>
    </source>
</evidence>
<dbReference type="EMBL" id="CAJNDS010000080">
    <property type="protein sequence ID" value="CAE6947326.1"/>
    <property type="molecule type" value="Genomic_DNA"/>
</dbReference>
<keyword evidence="2" id="KW-0479">Metal-binding</keyword>
<dbReference type="AlphaFoldDB" id="A0A812H8T0"/>
<organism evidence="4 5">
    <name type="scientific">Symbiodinium natans</name>
    <dbReference type="NCBI Taxonomy" id="878477"/>
    <lineage>
        <taxon>Eukaryota</taxon>
        <taxon>Sar</taxon>
        <taxon>Alveolata</taxon>
        <taxon>Dinophyceae</taxon>
        <taxon>Suessiales</taxon>
        <taxon>Symbiodiniaceae</taxon>
        <taxon>Symbiodinium</taxon>
    </lineage>
</organism>